<dbReference type="Proteomes" id="UP000717328">
    <property type="component" value="Unassembled WGS sequence"/>
</dbReference>
<reference evidence="2" key="1">
    <citation type="submission" date="2021-02" db="EMBL/GenBank/DDBJ databases">
        <authorList>
            <person name="Nieuwenhuis M."/>
            <person name="Van De Peppel L.J.J."/>
        </authorList>
    </citation>
    <scope>NUCLEOTIDE SEQUENCE</scope>
    <source>
        <strain evidence="2">D49</strain>
    </source>
</reference>
<dbReference type="EMBL" id="JABCKI010005759">
    <property type="protein sequence ID" value="KAG5638496.1"/>
    <property type="molecule type" value="Genomic_DNA"/>
</dbReference>
<dbReference type="Gene3D" id="3.40.50.150">
    <property type="entry name" value="Vaccinia Virus protein VP39"/>
    <property type="match status" value="1"/>
</dbReference>
<keyword evidence="3" id="KW-1185">Reference proteome</keyword>
<dbReference type="OrthoDB" id="433955at2759"/>
<dbReference type="InterPro" id="IPR029063">
    <property type="entry name" value="SAM-dependent_MTases_sf"/>
</dbReference>
<sequence length="428" mass="47124">MDTIDFASHPTAFLPPLIRLTSCSTQDVTGALNRLRTLYWPAKPPPLPATMTLPIPKRKRVHLIHDDSVPDSGYASAEDSDDEDSAAAECGITHVGPDPADADRLEVLRADTLQREFAVRWTTGFISRSDAWIEAADSVCRAQVLENATVLLGKFVANDADDEDAREEPAIMRSFRFPSPGRVPVTVELKDEPLRADDHTSVGLQSWGSSIHLGERISASPDYFSLAPYVHRNRPLRVLELGAGTGLLSILAAKLHAQSTPAPTIVATDYHPDVLANLRLNLQLPENTPAASVQVCRLDWERPELGVTPLDARFDVVLAADVIYHPDHARWLRACIGQVLERPEGEAQGGVCWIIVAVRPIGRHAGLDKSVAQVFGVDEEEGKVVLERGIRLVVLEMEDIVKAEGIGRADEVGYKLFKIGWEKVEWRY</sequence>
<accession>A0A9P7FWJ9</accession>
<evidence type="ECO:0000313" key="2">
    <source>
        <dbReference type="EMBL" id="KAG5638496.1"/>
    </source>
</evidence>
<dbReference type="SUPFAM" id="SSF53335">
    <property type="entry name" value="S-adenosyl-L-methionine-dependent methyltransferases"/>
    <property type="match status" value="1"/>
</dbReference>
<proteinExistence type="predicted"/>
<comment type="caution">
    <text evidence="2">The sequence shown here is derived from an EMBL/GenBank/DDBJ whole genome shotgun (WGS) entry which is preliminary data.</text>
</comment>
<gene>
    <name evidence="2" type="ORF">H0H81_012301</name>
</gene>
<reference evidence="2" key="2">
    <citation type="submission" date="2021-10" db="EMBL/GenBank/DDBJ databases">
        <title>Phylogenomics reveals ancestral predisposition of the termite-cultivated fungus Termitomyces towards a domesticated lifestyle.</title>
        <authorList>
            <person name="Auxier B."/>
            <person name="Grum-Grzhimaylo A."/>
            <person name="Cardenas M.E."/>
            <person name="Lodge J.D."/>
            <person name="Laessoe T."/>
            <person name="Pedersen O."/>
            <person name="Smith M.E."/>
            <person name="Kuyper T.W."/>
            <person name="Franco-Molano E.A."/>
            <person name="Baroni T.J."/>
            <person name="Aanen D.K."/>
        </authorList>
    </citation>
    <scope>NUCLEOTIDE SEQUENCE</scope>
    <source>
        <strain evidence="2">D49</strain>
    </source>
</reference>
<dbReference type="CDD" id="cd02440">
    <property type="entry name" value="AdoMet_MTases"/>
    <property type="match status" value="1"/>
</dbReference>
<organism evidence="2 3">
    <name type="scientific">Sphagnurus paluster</name>
    <dbReference type="NCBI Taxonomy" id="117069"/>
    <lineage>
        <taxon>Eukaryota</taxon>
        <taxon>Fungi</taxon>
        <taxon>Dikarya</taxon>
        <taxon>Basidiomycota</taxon>
        <taxon>Agaricomycotina</taxon>
        <taxon>Agaricomycetes</taxon>
        <taxon>Agaricomycetidae</taxon>
        <taxon>Agaricales</taxon>
        <taxon>Tricholomatineae</taxon>
        <taxon>Lyophyllaceae</taxon>
        <taxon>Sphagnurus</taxon>
    </lineage>
</organism>
<dbReference type="PANTHER" id="PTHR14614">
    <property type="entry name" value="HEPATOCELLULAR CARCINOMA-ASSOCIATED ANTIGEN"/>
    <property type="match status" value="1"/>
</dbReference>
<dbReference type="Pfam" id="PF10294">
    <property type="entry name" value="Methyltransf_16"/>
    <property type="match status" value="1"/>
</dbReference>
<feature type="region of interest" description="Disordered" evidence="1">
    <location>
        <begin position="67"/>
        <end position="87"/>
    </location>
</feature>
<dbReference type="InterPro" id="IPR019410">
    <property type="entry name" value="Methyltransf_16"/>
</dbReference>
<evidence type="ECO:0000313" key="3">
    <source>
        <dbReference type="Proteomes" id="UP000717328"/>
    </source>
</evidence>
<name>A0A9P7FWJ9_9AGAR</name>
<dbReference type="GO" id="GO:0008757">
    <property type="term" value="F:S-adenosylmethionine-dependent methyltransferase activity"/>
    <property type="evidence" value="ECO:0007669"/>
    <property type="project" value="UniProtKB-ARBA"/>
</dbReference>
<dbReference type="PANTHER" id="PTHR14614:SF147">
    <property type="entry name" value="S-ADENOSYLMETHIONINE-DEPENDENT METHYLTRANSFERASE OF THE SEVEN BETA-STRAND FAMILY"/>
    <property type="match status" value="1"/>
</dbReference>
<protein>
    <submittedName>
        <fullName evidence="2">Uncharacterized protein</fullName>
    </submittedName>
</protein>
<dbReference type="AlphaFoldDB" id="A0A9P7FWJ9"/>
<evidence type="ECO:0000256" key="1">
    <source>
        <dbReference type="SAM" id="MobiDB-lite"/>
    </source>
</evidence>